<evidence type="ECO:0000259" key="2">
    <source>
        <dbReference type="Pfam" id="PF09994"/>
    </source>
</evidence>
<dbReference type="AlphaFoldDB" id="A0A316V398"/>
<dbReference type="OrthoDB" id="3057168at2759"/>
<feature type="region of interest" description="Disordered" evidence="1">
    <location>
        <begin position="210"/>
        <end position="266"/>
    </location>
</feature>
<reference evidence="3 4" key="1">
    <citation type="journal article" date="2018" name="Mol. Biol. Evol.">
        <title>Broad Genomic Sampling Reveals a Smut Pathogenic Ancestry of the Fungal Clade Ustilaginomycotina.</title>
        <authorList>
            <person name="Kijpornyongpan T."/>
            <person name="Mondo S.J."/>
            <person name="Barry K."/>
            <person name="Sandor L."/>
            <person name="Lee J."/>
            <person name="Lipzen A."/>
            <person name="Pangilinan J."/>
            <person name="LaButti K."/>
            <person name="Hainaut M."/>
            <person name="Henrissat B."/>
            <person name="Grigoriev I.V."/>
            <person name="Spatafora J.W."/>
            <person name="Aime M.C."/>
        </authorList>
    </citation>
    <scope>NUCLEOTIDE SEQUENCE [LARGE SCALE GENOMIC DNA]</scope>
    <source>
        <strain evidence="3 4">MCA 3882</strain>
    </source>
</reference>
<dbReference type="STRING" id="1280837.A0A316V398"/>
<dbReference type="Pfam" id="PF09994">
    <property type="entry name" value="T6SS_Tle1-like_cat"/>
    <property type="match status" value="1"/>
</dbReference>
<gene>
    <name evidence="3" type="ORF">FA14DRAFT_83090</name>
</gene>
<feature type="region of interest" description="Disordered" evidence="1">
    <location>
        <begin position="319"/>
        <end position="339"/>
    </location>
</feature>
<dbReference type="InterPro" id="IPR018712">
    <property type="entry name" value="Tle1-like_cat"/>
</dbReference>
<sequence length="339" mass="38718">MFLNPQKMQYYSFFDPMLAPNVRHAFHAISLGEDRKDFLPTIWSLPKAELPADAEMRKGQELKQVWFQGSHSDVGGGHPWHGLSDITFAWMISQLVDRPNGEAPLLNIDINLARSLQDFRLPWAKQPEHPSRTAIMLQETRNFKGWSIPKKLTKTAVWRNTLDQSNTHEYIHHSVIEGQQYDPKTSPQFDLIRKCHPNLLDELWAQASDPESLGKTEKAMRWSLEESERARSQPISQTPLFKPRGGSSEDDNVPLDDPELPPSKPEGFPPVVWKAFVRAAYAPVLATSYLVNWKRPILEHSSVPQRNLRPPKLLTLIQKLDHDPQEASQPLPSLGNVEK</sequence>
<proteinExistence type="predicted"/>
<evidence type="ECO:0000313" key="4">
    <source>
        <dbReference type="Proteomes" id="UP000245771"/>
    </source>
</evidence>
<dbReference type="EMBL" id="KZ819606">
    <property type="protein sequence ID" value="PWN31932.1"/>
    <property type="molecule type" value="Genomic_DNA"/>
</dbReference>
<keyword evidence="4" id="KW-1185">Reference proteome</keyword>
<name>A0A316V398_9BASI</name>
<dbReference type="GeneID" id="37024742"/>
<feature type="compositionally biased region" description="Basic and acidic residues" evidence="1">
    <location>
        <begin position="212"/>
        <end position="231"/>
    </location>
</feature>
<organism evidence="3 4">
    <name type="scientific">Meira miltonrushii</name>
    <dbReference type="NCBI Taxonomy" id="1280837"/>
    <lineage>
        <taxon>Eukaryota</taxon>
        <taxon>Fungi</taxon>
        <taxon>Dikarya</taxon>
        <taxon>Basidiomycota</taxon>
        <taxon>Ustilaginomycotina</taxon>
        <taxon>Exobasidiomycetes</taxon>
        <taxon>Exobasidiales</taxon>
        <taxon>Brachybasidiaceae</taxon>
        <taxon>Meira</taxon>
    </lineage>
</organism>
<dbReference type="RefSeq" id="XP_025352234.1">
    <property type="nucleotide sequence ID" value="XM_025502961.1"/>
</dbReference>
<feature type="compositionally biased region" description="Acidic residues" evidence="1">
    <location>
        <begin position="248"/>
        <end position="259"/>
    </location>
</feature>
<dbReference type="Proteomes" id="UP000245771">
    <property type="component" value="Unassembled WGS sequence"/>
</dbReference>
<evidence type="ECO:0000256" key="1">
    <source>
        <dbReference type="SAM" id="MobiDB-lite"/>
    </source>
</evidence>
<protein>
    <recommendedName>
        <fullName evidence="2">T6SS Phospholipase effector Tle1-like catalytic domain-containing protein</fullName>
    </recommendedName>
</protein>
<feature type="domain" description="T6SS Phospholipase effector Tle1-like catalytic" evidence="2">
    <location>
        <begin position="8"/>
        <end position="94"/>
    </location>
</feature>
<dbReference type="PANTHER" id="PTHR33840:SF1">
    <property type="entry name" value="TLE1 PHOSPHOLIPASE DOMAIN-CONTAINING PROTEIN"/>
    <property type="match status" value="1"/>
</dbReference>
<dbReference type="PANTHER" id="PTHR33840">
    <property type="match status" value="1"/>
</dbReference>
<dbReference type="InParanoid" id="A0A316V398"/>
<accession>A0A316V398</accession>
<evidence type="ECO:0000313" key="3">
    <source>
        <dbReference type="EMBL" id="PWN31932.1"/>
    </source>
</evidence>